<accession>A0A559IX41</accession>
<gene>
    <name evidence="2" type="ORF">FPZ44_03485</name>
</gene>
<dbReference type="SUPFAM" id="SSF49899">
    <property type="entry name" value="Concanavalin A-like lectins/glucanases"/>
    <property type="match status" value="2"/>
</dbReference>
<evidence type="ECO:0000313" key="2">
    <source>
        <dbReference type="EMBL" id="TVX92200.1"/>
    </source>
</evidence>
<name>A0A559IX41_9BACL</name>
<dbReference type="EMBL" id="VNJK01000001">
    <property type="protein sequence ID" value="TVX92200.1"/>
    <property type="molecule type" value="Genomic_DNA"/>
</dbReference>
<organism evidence="2 3">
    <name type="scientific">Paenibacillus agilis</name>
    <dbReference type="NCBI Taxonomy" id="3020863"/>
    <lineage>
        <taxon>Bacteria</taxon>
        <taxon>Bacillati</taxon>
        <taxon>Bacillota</taxon>
        <taxon>Bacilli</taxon>
        <taxon>Bacillales</taxon>
        <taxon>Paenibacillaceae</taxon>
        <taxon>Paenibacillus</taxon>
    </lineage>
</organism>
<comment type="caution">
    <text evidence="2">The sequence shown here is derived from an EMBL/GenBank/DDBJ whole genome shotgun (WGS) entry which is preliminary data.</text>
</comment>
<proteinExistence type="predicted"/>
<feature type="signal peptide" evidence="1">
    <location>
        <begin position="1"/>
        <end position="28"/>
    </location>
</feature>
<dbReference type="PANTHER" id="PTHR42535">
    <property type="entry name" value="OOKINETE PROTEIN, PUTATIVE-RELATED"/>
    <property type="match status" value="1"/>
</dbReference>
<dbReference type="OrthoDB" id="2667323at2"/>
<evidence type="ECO:0000313" key="3">
    <source>
        <dbReference type="Proteomes" id="UP000318102"/>
    </source>
</evidence>
<dbReference type="InterPro" id="IPR013320">
    <property type="entry name" value="ConA-like_dom_sf"/>
</dbReference>
<reference evidence="2 3" key="1">
    <citation type="submission" date="2019-07" db="EMBL/GenBank/DDBJ databases">
        <authorList>
            <person name="Kim J."/>
        </authorList>
    </citation>
    <scope>NUCLEOTIDE SEQUENCE [LARGE SCALE GENOMIC DNA]</scope>
    <source>
        <strain evidence="2 3">N4</strain>
    </source>
</reference>
<sequence>MNMKKKFVTKALMVVVLLSMLFTSSAFANNSVHYEYDANGNLIRKKQIKLTDLSNAPAEKMTFAGDKKVSIVANSLNQAENGRTTVQFWMNWSGQSQQMPFSWGSGYDLYITSDVLGFNTFNGEVYGFNAVNIKNKWVHVTAIFNNGDITKSELYINGERQTLKLYGTNSFTKHVSANATIGGWWENNDYNFKGQLADLKIWNRALTPAEITSSVMKQEPVAANDLIGRWQLGEAPDSALKLKGKQRIELSDIPVNKQPGAKTTVQFWMKWDGSNAEMPFNWGSGVLEEAYTLYLAENRFGFNTGVADMYGISSLNLMNRWTHVTAVFNNGNVYDSELYINGVKQTLIKSGNEAKSRNVVSKAFVSGWGRDDFYKFNGQIADLKIWNRALSAEEAKSEMYKAVTNHNNGLVYSMFE</sequence>
<dbReference type="Gene3D" id="2.60.120.200">
    <property type="match status" value="2"/>
</dbReference>
<keyword evidence="1" id="KW-0732">Signal</keyword>
<feature type="chain" id="PRO_5022088749" evidence="1">
    <location>
        <begin position="29"/>
        <end position="416"/>
    </location>
</feature>
<dbReference type="Pfam" id="PF13385">
    <property type="entry name" value="Laminin_G_3"/>
    <property type="match status" value="2"/>
</dbReference>
<dbReference type="PANTHER" id="PTHR42535:SF2">
    <property type="entry name" value="CHROMOSOME UNDETERMINED SCAFFOLD_146, WHOLE GENOME SHOTGUN SEQUENCE"/>
    <property type="match status" value="1"/>
</dbReference>
<keyword evidence="3" id="KW-1185">Reference proteome</keyword>
<evidence type="ECO:0000256" key="1">
    <source>
        <dbReference type="SAM" id="SignalP"/>
    </source>
</evidence>
<dbReference type="AlphaFoldDB" id="A0A559IX41"/>
<protein>
    <submittedName>
        <fullName evidence="2">LamG domain-containing protein</fullName>
    </submittedName>
</protein>
<dbReference type="Proteomes" id="UP000318102">
    <property type="component" value="Unassembled WGS sequence"/>
</dbReference>